<evidence type="ECO:0000313" key="3">
    <source>
        <dbReference type="Proteomes" id="UP000092687"/>
    </source>
</evidence>
<accession>A0A1C7DMX5</accession>
<gene>
    <name evidence="2" type="ORF">BBI08_02375</name>
</gene>
<organism evidence="2 3">
    <name type="scientific">Planococcus halocryophilus</name>
    <dbReference type="NCBI Taxonomy" id="1215089"/>
    <lineage>
        <taxon>Bacteria</taxon>
        <taxon>Bacillati</taxon>
        <taxon>Bacillota</taxon>
        <taxon>Bacilli</taxon>
        <taxon>Bacillales</taxon>
        <taxon>Caryophanaceae</taxon>
        <taxon>Planococcus</taxon>
    </lineage>
</organism>
<reference evidence="3" key="2">
    <citation type="submission" date="2016-10" db="EMBL/GenBank/DDBJ databases">
        <authorList>
            <person name="See-Too W.S."/>
        </authorList>
    </citation>
    <scope>NUCLEOTIDE SEQUENCE [LARGE SCALE GENOMIC DNA]</scope>
    <source>
        <strain evidence="3">DSM 24743</strain>
    </source>
</reference>
<dbReference type="RefSeq" id="WP_008496475.1">
    <property type="nucleotide sequence ID" value="NZ_CP016537.2"/>
</dbReference>
<dbReference type="OrthoDB" id="2735026at2"/>
<dbReference type="EMBL" id="CP016537">
    <property type="protein sequence ID" value="ANU12752.1"/>
    <property type="molecule type" value="Genomic_DNA"/>
</dbReference>
<keyword evidence="1" id="KW-0812">Transmembrane</keyword>
<reference evidence="3" key="1">
    <citation type="submission" date="2016-07" db="EMBL/GenBank/DDBJ databases">
        <authorList>
            <person name="See-Too W.S."/>
        </authorList>
    </citation>
    <scope>NUCLEOTIDE SEQUENCE [LARGE SCALE GENOMIC DNA]</scope>
    <source>
        <strain evidence="3">DSM 24743</strain>
    </source>
</reference>
<proteinExistence type="predicted"/>
<feature type="transmembrane region" description="Helical" evidence="1">
    <location>
        <begin position="6"/>
        <end position="25"/>
    </location>
</feature>
<dbReference type="AlphaFoldDB" id="A0A1C7DMX5"/>
<name>A0A1C7DMX5_9BACL</name>
<keyword evidence="3" id="KW-1185">Reference proteome</keyword>
<keyword evidence="1" id="KW-1133">Transmembrane helix</keyword>
<sequence length="128" mass="15249">MAFLIRLIVLALIIYLFYRLIRYIVDPKRKLDAALEAGNYYFLDDVKNVQKNFFIALRGVLFEGEKYLGTTEQSFEVVSIFVWVADPDQLQGFTKEDFRFLEKEILMNYPEAHISWKNPIERLMKQQE</sequence>
<keyword evidence="1" id="KW-0472">Membrane</keyword>
<protein>
    <submittedName>
        <fullName evidence="2">Sigma-w pathway protein ysdB</fullName>
    </submittedName>
</protein>
<dbReference type="STRING" id="1215089.BBI08_02375"/>
<evidence type="ECO:0000313" key="2">
    <source>
        <dbReference type="EMBL" id="ANU12752.1"/>
    </source>
</evidence>
<dbReference type="KEGG" id="phc:BBI08_02375"/>
<evidence type="ECO:0000256" key="1">
    <source>
        <dbReference type="SAM" id="Phobius"/>
    </source>
</evidence>
<dbReference type="Proteomes" id="UP000092687">
    <property type="component" value="Chromosome"/>
</dbReference>